<feature type="domain" description="Flagellar basal body rod protein N-terminal" evidence="3">
    <location>
        <begin position="7"/>
        <end position="35"/>
    </location>
</feature>
<evidence type="ECO:0000313" key="6">
    <source>
        <dbReference type="EMBL" id="HDN85389.1"/>
    </source>
</evidence>
<evidence type="ECO:0000256" key="2">
    <source>
        <dbReference type="RuleBase" id="RU362116"/>
    </source>
</evidence>
<dbReference type="Pfam" id="PF00460">
    <property type="entry name" value="Flg_bb_rod"/>
    <property type="match status" value="1"/>
</dbReference>
<dbReference type="InterPro" id="IPR037925">
    <property type="entry name" value="FlgE/F/G-like"/>
</dbReference>
<comment type="caution">
    <text evidence="6">The sequence shown here is derived from an EMBL/GenBank/DDBJ whole genome shotgun (WGS) entry which is preliminary data.</text>
</comment>
<dbReference type="PANTHER" id="PTHR30435">
    <property type="entry name" value="FLAGELLAR PROTEIN"/>
    <property type="match status" value="1"/>
</dbReference>
<accession>A0A7V0N0E8</accession>
<name>A0A7V0N0E8_UNCAE</name>
<comment type="subcellular location">
    <subcellularLocation>
        <location evidence="2">Bacterial flagellum basal body</location>
    </subcellularLocation>
</comment>
<feature type="domain" description="Flagellar basal-body/hook protein C-terminal" evidence="4">
    <location>
        <begin position="195"/>
        <end position="237"/>
    </location>
</feature>
<keyword evidence="6" id="KW-0282">Flagellum</keyword>
<keyword evidence="6" id="KW-0966">Cell projection</keyword>
<gene>
    <name evidence="6" type="ORF">ENG47_06520</name>
</gene>
<keyword evidence="2" id="KW-0975">Bacterial flagellum</keyword>
<protein>
    <submittedName>
        <fullName evidence="6">Flagellar hook-basal body protein</fullName>
    </submittedName>
</protein>
<dbReference type="InterPro" id="IPR053967">
    <property type="entry name" value="LlgE_F_G-like_D1"/>
</dbReference>
<evidence type="ECO:0000259" key="3">
    <source>
        <dbReference type="Pfam" id="PF00460"/>
    </source>
</evidence>
<organism evidence="6">
    <name type="scientific">Aerophobetes bacterium</name>
    <dbReference type="NCBI Taxonomy" id="2030807"/>
    <lineage>
        <taxon>Bacteria</taxon>
        <taxon>Candidatus Aerophobota</taxon>
    </lineage>
</organism>
<reference evidence="6" key="1">
    <citation type="journal article" date="2020" name="mSystems">
        <title>Genome- and Community-Level Interaction Insights into Carbon Utilization and Element Cycling Functions of Hydrothermarchaeota in Hydrothermal Sediment.</title>
        <authorList>
            <person name="Zhou Z."/>
            <person name="Liu Y."/>
            <person name="Xu W."/>
            <person name="Pan J."/>
            <person name="Luo Z.H."/>
            <person name="Li M."/>
        </authorList>
    </citation>
    <scope>NUCLEOTIDE SEQUENCE [LARGE SCALE GENOMIC DNA]</scope>
    <source>
        <strain evidence="6">HyVt-219</strain>
    </source>
</reference>
<feature type="domain" description="Flagellar hook protein FlgE/F/G-like D1" evidence="5">
    <location>
        <begin position="83"/>
        <end position="148"/>
    </location>
</feature>
<keyword evidence="6" id="KW-0969">Cilium</keyword>
<dbReference type="InterPro" id="IPR001444">
    <property type="entry name" value="Flag_bb_rod_N"/>
</dbReference>
<sequence length="241" mass="26254">MIRGLFNAASGIVAMMQAQEVIINNIANISTPGFKKDIPVYRSFSNILQRRIKNQESQARVEATFTDFSQGEIESTEGSLDLAIKGDGFFTLLTPQGIAYTRAGNFTLDKTGRIVTAEGYFLLGKNGPISVSGSGKSRLEVNSKGDVIVDGTVVDRIKVQVFPKPSSFLYKQGKNLFKSIATVSTVGKGGTYNIKQGYVELSNVDIVQEITDLLINLRLYESAQRAVQLQDETLGKICNGI</sequence>
<proteinExistence type="inferred from homology"/>
<dbReference type="PANTHER" id="PTHR30435:SF19">
    <property type="entry name" value="FLAGELLAR BASAL-BODY ROD PROTEIN FLGG"/>
    <property type="match status" value="1"/>
</dbReference>
<dbReference type="Pfam" id="PF06429">
    <property type="entry name" value="Flg_bbr_C"/>
    <property type="match status" value="1"/>
</dbReference>
<dbReference type="Pfam" id="PF22692">
    <property type="entry name" value="LlgE_F_G_D1"/>
    <property type="match status" value="1"/>
</dbReference>
<dbReference type="NCBIfam" id="TIGR03506">
    <property type="entry name" value="FlgEFG_subfam"/>
    <property type="match status" value="1"/>
</dbReference>
<evidence type="ECO:0000256" key="1">
    <source>
        <dbReference type="ARBA" id="ARBA00009677"/>
    </source>
</evidence>
<dbReference type="GO" id="GO:0071978">
    <property type="term" value="P:bacterial-type flagellum-dependent swarming motility"/>
    <property type="evidence" value="ECO:0007669"/>
    <property type="project" value="TreeGrafter"/>
</dbReference>
<dbReference type="AlphaFoldDB" id="A0A7V0N0E8"/>
<dbReference type="InterPro" id="IPR010930">
    <property type="entry name" value="Flg_bb/hook_C_dom"/>
</dbReference>
<dbReference type="SUPFAM" id="SSF117143">
    <property type="entry name" value="Flagellar hook protein flgE"/>
    <property type="match status" value="1"/>
</dbReference>
<evidence type="ECO:0000259" key="4">
    <source>
        <dbReference type="Pfam" id="PF06429"/>
    </source>
</evidence>
<dbReference type="EMBL" id="DRBC01000393">
    <property type="protein sequence ID" value="HDN85389.1"/>
    <property type="molecule type" value="Genomic_DNA"/>
</dbReference>
<comment type="similarity">
    <text evidence="1 2">Belongs to the flagella basal body rod proteins family.</text>
</comment>
<evidence type="ECO:0000259" key="5">
    <source>
        <dbReference type="Pfam" id="PF22692"/>
    </source>
</evidence>
<dbReference type="Proteomes" id="UP000885660">
    <property type="component" value="Unassembled WGS sequence"/>
</dbReference>
<dbReference type="InterPro" id="IPR020013">
    <property type="entry name" value="Flagellar_FlgE/F/G"/>
</dbReference>
<dbReference type="GO" id="GO:0009425">
    <property type="term" value="C:bacterial-type flagellum basal body"/>
    <property type="evidence" value="ECO:0007669"/>
    <property type="project" value="UniProtKB-SubCell"/>
</dbReference>